<proteinExistence type="predicted"/>
<evidence type="ECO:0000256" key="1">
    <source>
        <dbReference type="SAM" id="MobiDB-lite"/>
    </source>
</evidence>
<feature type="signal peptide" evidence="2">
    <location>
        <begin position="1"/>
        <end position="28"/>
    </location>
</feature>
<sequence>MRRAALVCLPTALLVAACSTTVAGSASPAPTTAASPSSTSSSAPAGPSGTDDPSDDDLNRARNLVDELYAGLSSSTEGGLAAYADFLATHNHPEFSFGGPECLTFLQGLGLTDTYRALYTPDLVELDVDPGWQVPDGRYAGLAPDGDVYSVPITVDEADTATGSTGSYSATVHAAVLDDEAFFFQPCEP</sequence>
<evidence type="ECO:0000313" key="3">
    <source>
        <dbReference type="EMBL" id="MEI4281450.1"/>
    </source>
</evidence>
<dbReference type="Proteomes" id="UP001373496">
    <property type="component" value="Unassembled WGS sequence"/>
</dbReference>
<evidence type="ECO:0000256" key="2">
    <source>
        <dbReference type="SAM" id="SignalP"/>
    </source>
</evidence>
<keyword evidence="4" id="KW-1185">Reference proteome</keyword>
<organism evidence="3 4">
    <name type="scientific">Klenkia terrae</name>
    <dbReference type="NCBI Taxonomy" id="1052259"/>
    <lineage>
        <taxon>Bacteria</taxon>
        <taxon>Bacillati</taxon>
        <taxon>Actinomycetota</taxon>
        <taxon>Actinomycetes</taxon>
        <taxon>Geodermatophilales</taxon>
        <taxon>Geodermatophilaceae</taxon>
        <taxon>Klenkia</taxon>
    </lineage>
</organism>
<dbReference type="PROSITE" id="PS51257">
    <property type="entry name" value="PROKAR_LIPOPROTEIN"/>
    <property type="match status" value="1"/>
</dbReference>
<name>A0ABU8ECU5_9ACTN</name>
<accession>A0ABU8ECU5</accession>
<dbReference type="EMBL" id="JBAPLV010000060">
    <property type="protein sequence ID" value="MEI4281450.1"/>
    <property type="molecule type" value="Genomic_DNA"/>
</dbReference>
<feature type="compositionally biased region" description="Low complexity" evidence="1">
    <location>
        <begin position="26"/>
        <end position="51"/>
    </location>
</feature>
<comment type="caution">
    <text evidence="3">The sequence shown here is derived from an EMBL/GenBank/DDBJ whole genome shotgun (WGS) entry which is preliminary data.</text>
</comment>
<feature type="chain" id="PRO_5046591584" evidence="2">
    <location>
        <begin position="29"/>
        <end position="189"/>
    </location>
</feature>
<dbReference type="RefSeq" id="WP_225234208.1">
    <property type="nucleotide sequence ID" value="NZ_JBAPLV010000060.1"/>
</dbReference>
<feature type="region of interest" description="Disordered" evidence="1">
    <location>
        <begin position="26"/>
        <end position="59"/>
    </location>
</feature>
<keyword evidence="2" id="KW-0732">Signal</keyword>
<gene>
    <name evidence="3" type="ORF">UXQ13_23485</name>
</gene>
<protein>
    <submittedName>
        <fullName evidence="3">Uncharacterized protein</fullName>
    </submittedName>
</protein>
<evidence type="ECO:0000313" key="4">
    <source>
        <dbReference type="Proteomes" id="UP001373496"/>
    </source>
</evidence>
<reference evidence="3 4" key="1">
    <citation type="submission" date="2024-03" db="EMBL/GenBank/DDBJ databases">
        <title>Draft genome sequence of Klenkia terrae.</title>
        <authorList>
            <person name="Duangmal K."/>
            <person name="Chantavorakit T."/>
        </authorList>
    </citation>
    <scope>NUCLEOTIDE SEQUENCE [LARGE SCALE GENOMIC DNA]</scope>
    <source>
        <strain evidence="3 4">JCM 17786</strain>
    </source>
</reference>